<dbReference type="OrthoDB" id="4310724at2759"/>
<evidence type="ECO:0000256" key="17">
    <source>
        <dbReference type="ARBA" id="ARBA00051352"/>
    </source>
</evidence>
<evidence type="ECO:0000256" key="2">
    <source>
        <dbReference type="ARBA" id="ARBA00004938"/>
    </source>
</evidence>
<organism evidence="22 23">
    <name type="scientific">Edaphochlamys debaryana</name>
    <dbReference type="NCBI Taxonomy" id="47281"/>
    <lineage>
        <taxon>Eukaryota</taxon>
        <taxon>Viridiplantae</taxon>
        <taxon>Chlorophyta</taxon>
        <taxon>core chlorophytes</taxon>
        <taxon>Chlorophyceae</taxon>
        <taxon>CS clade</taxon>
        <taxon>Chlamydomonadales</taxon>
        <taxon>Chlamydomonadales incertae sedis</taxon>
        <taxon>Edaphochlamys</taxon>
    </lineage>
</organism>
<evidence type="ECO:0000256" key="9">
    <source>
        <dbReference type="ARBA" id="ARBA00022848"/>
    </source>
</evidence>
<reference evidence="22" key="1">
    <citation type="journal article" date="2020" name="bioRxiv">
        <title>Comparative genomics of Chlamydomonas.</title>
        <authorList>
            <person name="Craig R.J."/>
            <person name="Hasan A.R."/>
            <person name="Ness R.W."/>
            <person name="Keightley P.D."/>
        </authorList>
    </citation>
    <scope>NUCLEOTIDE SEQUENCE</scope>
    <source>
        <strain evidence="22">CCAP 11/70</strain>
    </source>
</reference>
<dbReference type="Pfam" id="PF08498">
    <property type="entry name" value="Sterol_MT_C"/>
    <property type="match status" value="1"/>
</dbReference>
<gene>
    <name evidence="22" type="ORF">HYH03_016976</name>
</gene>
<keyword evidence="15" id="KW-1207">Sterol metabolism</keyword>
<dbReference type="InterPro" id="IPR029063">
    <property type="entry name" value="SAM-dependent_MTases_sf"/>
</dbReference>
<keyword evidence="13" id="KW-0443">Lipid metabolism</keyword>
<proteinExistence type="inferred from homology"/>
<keyword evidence="4 19" id="KW-0489">Methyltransferase</keyword>
<evidence type="ECO:0000256" key="19">
    <source>
        <dbReference type="PROSITE-ProRule" id="PRU01022"/>
    </source>
</evidence>
<keyword evidence="9" id="KW-0492">Microsome</keyword>
<keyword evidence="14" id="KW-0472">Membrane</keyword>
<accession>A0A836BPE1</accession>
<evidence type="ECO:0000256" key="6">
    <source>
        <dbReference type="ARBA" id="ARBA00022691"/>
    </source>
</evidence>
<dbReference type="PROSITE" id="PS51685">
    <property type="entry name" value="SAM_MT_ERG6_SMT"/>
    <property type="match status" value="1"/>
</dbReference>
<evidence type="ECO:0000256" key="13">
    <source>
        <dbReference type="ARBA" id="ARBA00023098"/>
    </source>
</evidence>
<evidence type="ECO:0000256" key="11">
    <source>
        <dbReference type="ARBA" id="ARBA00022989"/>
    </source>
</evidence>
<evidence type="ECO:0000256" key="12">
    <source>
        <dbReference type="ARBA" id="ARBA00023011"/>
    </source>
</evidence>
<keyword evidence="5 19" id="KW-0808">Transferase</keyword>
<dbReference type="AlphaFoldDB" id="A0A836BPE1"/>
<dbReference type="GO" id="GO:0032259">
    <property type="term" value="P:methylation"/>
    <property type="evidence" value="ECO:0007669"/>
    <property type="project" value="UniProtKB-KW"/>
</dbReference>
<evidence type="ECO:0000256" key="10">
    <source>
        <dbReference type="ARBA" id="ARBA00022955"/>
    </source>
</evidence>
<evidence type="ECO:0000256" key="1">
    <source>
        <dbReference type="ARBA" id="ARBA00004111"/>
    </source>
</evidence>
<dbReference type="InterPro" id="IPR013705">
    <property type="entry name" value="Sterol_MeTrfase_C"/>
</dbReference>
<evidence type="ECO:0000256" key="8">
    <source>
        <dbReference type="ARBA" id="ARBA00022824"/>
    </source>
</evidence>
<evidence type="ECO:0000256" key="5">
    <source>
        <dbReference type="ARBA" id="ARBA00022679"/>
    </source>
</evidence>
<sequence length="396" mass="42704">MAVAAVSSAYERLVAEFDKLNTNQKGAVAVAGGLASIYLIRKVLAPADSNKPTTLQLTGGSIDSAKVKSEFDAYADSYGKGAGEGIVDRSKTVQLVDVFYSLVTDIYEWGWGQSFHFSPKLPHKDLRASEAAHEARIAALLRLRPGMKALDCGCGVGGPMRTVAAVSGAHVTGITINQYQVDRATHHNAKQGLAPLTDVVRGDFLNMPFKDNTFDGAYAIEATCHAPKLELVYGEIFRVLKSGSYFASYEWVSTSKFDSSNKEHVKIIDEINFGNGLPEMRTWKEAEDAGKKCGFELVMSLDLATASVVCGPWDDASSSGAAGQSGRPDAWYERLRMGKYTHAINHAMVSTVDAIGLAPKGLKDVHHMLVEVAKSLIAGGETGVFTPMHLLLFRKP</sequence>
<dbReference type="GO" id="GO:0016126">
    <property type="term" value="P:sterol biosynthetic process"/>
    <property type="evidence" value="ECO:0007669"/>
    <property type="project" value="UniProtKB-KW"/>
</dbReference>
<evidence type="ECO:0000256" key="20">
    <source>
        <dbReference type="RuleBase" id="RU362025"/>
    </source>
</evidence>
<dbReference type="GO" id="GO:0030797">
    <property type="term" value="F:24-methylenesterol C-methyltransferase activity"/>
    <property type="evidence" value="ECO:0007669"/>
    <property type="project" value="UniProtKB-EC"/>
</dbReference>
<dbReference type="Pfam" id="PF08241">
    <property type="entry name" value="Methyltransf_11"/>
    <property type="match status" value="1"/>
</dbReference>
<dbReference type="FunFam" id="3.40.50.150:FF:000168">
    <property type="entry name" value="Methyltransferase"/>
    <property type="match status" value="1"/>
</dbReference>
<evidence type="ECO:0000256" key="15">
    <source>
        <dbReference type="ARBA" id="ARBA00023166"/>
    </source>
</evidence>
<comment type="catalytic activity">
    <reaction evidence="17">
        <text>24-methylidenelophenol + S-adenosyl-L-methionine = (Z)-24-ethylidenelophenol + S-adenosyl-L-homocysteine + H(+)</text>
        <dbReference type="Rhea" id="RHEA:21044"/>
        <dbReference type="ChEBI" id="CHEBI:15378"/>
        <dbReference type="ChEBI" id="CHEBI:29107"/>
        <dbReference type="ChEBI" id="CHEBI:33203"/>
        <dbReference type="ChEBI" id="CHEBI:57856"/>
        <dbReference type="ChEBI" id="CHEBI:59789"/>
        <dbReference type="EC" id="2.1.1.143"/>
    </reaction>
</comment>
<evidence type="ECO:0000256" key="14">
    <source>
        <dbReference type="ARBA" id="ARBA00023136"/>
    </source>
</evidence>
<dbReference type="InterPro" id="IPR013216">
    <property type="entry name" value="Methyltransf_11"/>
</dbReference>
<keyword evidence="23" id="KW-1185">Reference proteome</keyword>
<protein>
    <recommendedName>
        <fullName evidence="20">Methyltransferase</fullName>
        <ecNumber evidence="20">2.1.1.-</ecNumber>
    </recommendedName>
</protein>
<dbReference type="CDD" id="cd02440">
    <property type="entry name" value="AdoMet_MTases"/>
    <property type="match status" value="1"/>
</dbReference>
<evidence type="ECO:0000313" key="22">
    <source>
        <dbReference type="EMBL" id="KAG2484241.1"/>
    </source>
</evidence>
<keyword evidence="8" id="KW-0256">Endoplasmic reticulum</keyword>
<evidence type="ECO:0000256" key="4">
    <source>
        <dbReference type="ARBA" id="ARBA00022603"/>
    </source>
</evidence>
<evidence type="ECO:0000256" key="7">
    <source>
        <dbReference type="ARBA" id="ARBA00022692"/>
    </source>
</evidence>
<comment type="subcellular location">
    <subcellularLocation>
        <location evidence="1">Microsome membrane</location>
        <topology evidence="1">Single-pass membrane protein</topology>
    </subcellularLocation>
</comment>
<keyword evidence="11" id="KW-1133">Transmembrane helix</keyword>
<dbReference type="EMBL" id="JAEHOE010000154">
    <property type="protein sequence ID" value="KAG2484241.1"/>
    <property type="molecule type" value="Genomic_DNA"/>
</dbReference>
<evidence type="ECO:0000259" key="21">
    <source>
        <dbReference type="PROSITE" id="PS51685"/>
    </source>
</evidence>
<evidence type="ECO:0000256" key="18">
    <source>
        <dbReference type="ARBA" id="ARBA00057056"/>
    </source>
</evidence>
<dbReference type="InterPro" id="IPR030384">
    <property type="entry name" value="MeTrfase_SMT"/>
</dbReference>
<evidence type="ECO:0000256" key="3">
    <source>
        <dbReference type="ARBA" id="ARBA00022516"/>
    </source>
</evidence>
<feature type="domain" description="SAM-dependent methyltransferase Erg6/SMT-type" evidence="21">
    <location>
        <begin position="99"/>
        <end position="396"/>
    </location>
</feature>
<dbReference type="Proteomes" id="UP000612055">
    <property type="component" value="Unassembled WGS sequence"/>
</dbReference>
<keyword evidence="3" id="KW-0444">Lipid biosynthesis</keyword>
<comment type="similarity">
    <text evidence="19 20">Belongs to the class I-like SAM-binding methyltransferase superfamily. Erg6/SMT family.</text>
</comment>
<keyword evidence="10" id="KW-0752">Steroid biosynthesis</keyword>
<keyword evidence="7" id="KW-0812">Transmembrane</keyword>
<name>A0A836BPE1_9CHLO</name>
<keyword evidence="12" id="KW-0756">Sterol biosynthesis</keyword>
<evidence type="ECO:0000313" key="23">
    <source>
        <dbReference type="Proteomes" id="UP000612055"/>
    </source>
</evidence>
<dbReference type="EC" id="2.1.1.-" evidence="20"/>
<dbReference type="PANTHER" id="PTHR44742:SF2">
    <property type="entry name" value="24-METHYLENESTEROL C-METHYLTRANSFERASE 2"/>
    <property type="match status" value="1"/>
</dbReference>
<dbReference type="Gene3D" id="3.40.50.150">
    <property type="entry name" value="Vaccinia Virus protein VP39"/>
    <property type="match status" value="1"/>
</dbReference>
<dbReference type="PANTHER" id="PTHR44742">
    <property type="match status" value="1"/>
</dbReference>
<dbReference type="SUPFAM" id="SSF53335">
    <property type="entry name" value="S-adenosyl-L-methionine-dependent methyltransferases"/>
    <property type="match status" value="1"/>
</dbReference>
<comment type="caution">
    <text evidence="22">The sequence shown here is derived from an EMBL/GenBank/DDBJ whole genome shotgun (WGS) entry which is preliminary data.</text>
</comment>
<comment type="function">
    <text evidence="18">Catalyzes the methyl transfer from S-adenosyl-methionine to the methylene group of 24-methylene lophenol to form 24-ethylidene lophenol.</text>
</comment>
<evidence type="ECO:0000256" key="16">
    <source>
        <dbReference type="ARBA" id="ARBA00023221"/>
    </source>
</evidence>
<keyword evidence="6 19" id="KW-0949">S-adenosyl-L-methionine</keyword>
<comment type="pathway">
    <text evidence="2">Steroid biosynthesis; sterol biosynthesis.</text>
</comment>
<keyword evidence="16" id="KW-0753">Steroid metabolism</keyword>